<organism evidence="1 2">
    <name type="scientific">Erwinia phage vB_EamM_Simmy50</name>
    <dbReference type="NCBI Taxonomy" id="1815988"/>
    <lineage>
        <taxon>Viruses</taxon>
        <taxon>Duplodnaviria</taxon>
        <taxon>Heunggongvirae</taxon>
        <taxon>Uroviricota</taxon>
        <taxon>Caudoviricetes</taxon>
        <taxon>Chimalliviridae</taxon>
        <taxon>Agricanvirus</taxon>
        <taxon>Agricanvirus simmy50</taxon>
    </lineage>
</organism>
<sequence length="255" mass="28874">MNLYLVSDSRYTPPGDFYNNWLVHANSRDNAAMLCNSRCLVDTFEIGSLNYNNGELIMMHKTVQHTDEPRLKQKVGDALYYPLTVSPDSSAFDRIIGEIVNKAASPLPEGVSVDRLLINADSPEALFFISRHDFGSSRCYYKIPSELDSQISKLLDFNKGERIPRTSHEPVALSWRSRLSLMIARQHDDAYNHEKLEIYRKMAFDLVAAATDHENAALATLDPDQPEFKVWMPGIDEEKIHQALDAFGAPRQLGE</sequence>
<dbReference type="Proteomes" id="UP000222975">
    <property type="component" value="Segment"/>
</dbReference>
<gene>
    <name evidence="1" type="ORF">SIMMY50_62</name>
</gene>
<dbReference type="EMBL" id="KU886223">
    <property type="protein sequence ID" value="ANH51524.1"/>
    <property type="molecule type" value="Genomic_DNA"/>
</dbReference>
<evidence type="ECO:0000313" key="2">
    <source>
        <dbReference type="Proteomes" id="UP000222975"/>
    </source>
</evidence>
<evidence type="ECO:0000313" key="1">
    <source>
        <dbReference type="EMBL" id="ANH51524.1"/>
    </source>
</evidence>
<reference evidence="2" key="1">
    <citation type="submission" date="2016-03" db="EMBL/GenBank/DDBJ databases">
        <authorList>
            <person name="Sharma R."/>
            <person name="Simister A.R."/>
            <person name="Berg J.A."/>
            <person name="Jensen G.L."/>
            <person name="Keele B.R."/>
            <person name="Ward M.E.H."/>
            <person name="Breakwell D.P."/>
            <person name="Hope S."/>
            <person name="Grose J.H."/>
        </authorList>
    </citation>
    <scope>NUCLEOTIDE SEQUENCE [LARGE SCALE GENOMIC DNA]</scope>
</reference>
<proteinExistence type="predicted"/>
<keyword evidence="2" id="KW-1185">Reference proteome</keyword>
<protein>
    <submittedName>
        <fullName evidence="1">Uncharacterized protein</fullName>
    </submittedName>
</protein>
<accession>A0A173GCW2</accession>
<name>A0A173GCW2_9CAUD</name>